<protein>
    <submittedName>
        <fullName evidence="3">Uncharacterized protein</fullName>
    </submittedName>
</protein>
<feature type="domain" description="Inactive STAND" evidence="2">
    <location>
        <begin position="210"/>
        <end position="368"/>
    </location>
</feature>
<sequence>MGKFELNGTEKKLLVEGLCKALGNEYKFEEFVTYELDKNINEIKRPNTTLNMIALDLVNDANNKEYVQDLMSKAHEYVPGNQTLKFAYTAITLKHILKSYEPQYLSQMQQSYSLICCSKKNSKTSDNEHSKHSFPETLEKIFDELFKLEQLDRLSEFFSDFYQKLKNTNFTEIKELEKIIQIFPDLLIQRENNHNKSKLDADAREVYKHLLNLDFWEQVKSFRKFVDEYSVGVCIIHGEQGYGQEWLLNRLVLLITQYQQVNKIPIDINIKTYSYNTSNIIERVWHKLGEKYGIKDKDMIKGEQKAEKIIEAMCNNLKYESVIIIIKEVNKHLQDEIKKLIEQIWKPLTKKVCNSYSCSHQHKLLLFVVDLEGSVEQWNIPHDNFYENNYEPHLILKLPKIQKISCNILKEWVNHKIDDLPKKLRDRIDNDKNVDEILAKECHGGVPLSVLQYICKEWGYDWYHLEGLWLNNN</sequence>
<evidence type="ECO:0000259" key="2">
    <source>
        <dbReference type="Pfam" id="PF19995"/>
    </source>
</evidence>
<reference evidence="4" key="1">
    <citation type="journal article" date="2021" name="Science">
        <title>Hunting the eagle killer: A cyanobacterial neurotoxin causes vacuolar myelinopathy.</title>
        <authorList>
            <person name="Breinlinger S."/>
            <person name="Phillips T.J."/>
            <person name="Haram B.N."/>
            <person name="Mares J."/>
            <person name="Martinez Yerena J.A."/>
            <person name="Hrouzek P."/>
            <person name="Sobotka R."/>
            <person name="Henderson W.M."/>
            <person name="Schmieder P."/>
            <person name="Williams S.M."/>
            <person name="Lauderdale J.D."/>
            <person name="Wilde H.D."/>
            <person name="Gerrin W."/>
            <person name="Kust A."/>
            <person name="Washington J.W."/>
            <person name="Wagner C."/>
            <person name="Geier B."/>
            <person name="Liebeke M."/>
            <person name="Enke H."/>
            <person name="Niedermeyer T.H.J."/>
            <person name="Wilde S.B."/>
        </authorList>
    </citation>
    <scope>NUCLEOTIDE SEQUENCE [LARGE SCALE GENOMIC DNA]</scope>
    <source>
        <strain evidence="4">Thurmond2011</strain>
    </source>
</reference>
<comment type="caution">
    <text evidence="3">The sequence shown here is derived from an EMBL/GenBank/DDBJ whole genome shotgun (WGS) entry which is preliminary data.</text>
</comment>
<evidence type="ECO:0000313" key="3">
    <source>
        <dbReference type="EMBL" id="MDR9893552.1"/>
    </source>
</evidence>
<feature type="domain" description="Effector-associated" evidence="1">
    <location>
        <begin position="5"/>
        <end position="85"/>
    </location>
</feature>
<dbReference type="Gene3D" id="3.40.50.300">
    <property type="entry name" value="P-loop containing nucleotide triphosphate hydrolases"/>
    <property type="match status" value="1"/>
</dbReference>
<proteinExistence type="predicted"/>
<dbReference type="AlphaFoldDB" id="A0AAP5M7C1"/>
<gene>
    <name evidence="3" type="ORF">G7B40_002995</name>
</gene>
<dbReference type="Proteomes" id="UP000667802">
    <property type="component" value="Unassembled WGS sequence"/>
</dbReference>
<dbReference type="InterPro" id="IPR027417">
    <property type="entry name" value="P-loop_NTPase"/>
</dbReference>
<dbReference type="InterPro" id="IPR045430">
    <property type="entry name" value="EAD1"/>
</dbReference>
<dbReference type="Pfam" id="PF19955">
    <property type="entry name" value="EAD1"/>
    <property type="match status" value="1"/>
</dbReference>
<dbReference type="RefSeq" id="WP_208344974.1">
    <property type="nucleotide sequence ID" value="NZ_CAWQFN010000564.1"/>
</dbReference>
<organism evidence="3 4">
    <name type="scientific">Aetokthonos hydrillicola Thurmond2011</name>
    <dbReference type="NCBI Taxonomy" id="2712845"/>
    <lineage>
        <taxon>Bacteria</taxon>
        <taxon>Bacillati</taxon>
        <taxon>Cyanobacteriota</taxon>
        <taxon>Cyanophyceae</taxon>
        <taxon>Nostocales</taxon>
        <taxon>Hapalosiphonaceae</taxon>
        <taxon>Aetokthonos</taxon>
    </lineage>
</organism>
<dbReference type="InterPro" id="IPR045475">
    <property type="entry name" value="iSTAND"/>
</dbReference>
<dbReference type="Pfam" id="PF19995">
    <property type="entry name" value="iSTAND"/>
    <property type="match status" value="1"/>
</dbReference>
<accession>A0AAP5M7C1</accession>
<evidence type="ECO:0000259" key="1">
    <source>
        <dbReference type="Pfam" id="PF19955"/>
    </source>
</evidence>
<dbReference type="EMBL" id="JAALHA020000001">
    <property type="protein sequence ID" value="MDR9893552.1"/>
    <property type="molecule type" value="Genomic_DNA"/>
</dbReference>
<name>A0AAP5M7C1_9CYAN</name>
<keyword evidence="4" id="KW-1185">Reference proteome</keyword>
<evidence type="ECO:0000313" key="4">
    <source>
        <dbReference type="Proteomes" id="UP000667802"/>
    </source>
</evidence>